<accession>A0A836KMJ4</accession>
<dbReference type="RefSeq" id="XP_067176222.1">
    <property type="nucleotide sequence ID" value="XM_067318943.1"/>
</dbReference>
<organism evidence="1 2">
    <name type="scientific">Leishmania martiniquensis</name>
    <dbReference type="NCBI Taxonomy" id="1580590"/>
    <lineage>
        <taxon>Eukaryota</taxon>
        <taxon>Discoba</taxon>
        <taxon>Euglenozoa</taxon>
        <taxon>Kinetoplastea</taxon>
        <taxon>Metakinetoplastina</taxon>
        <taxon>Trypanosomatida</taxon>
        <taxon>Trypanosomatidae</taxon>
        <taxon>Leishmaniinae</taxon>
        <taxon>Leishmania</taxon>
    </lineage>
</organism>
<name>A0A836KMJ4_9TRYP</name>
<evidence type="ECO:0000313" key="1">
    <source>
        <dbReference type="EMBL" id="KAG5471248.1"/>
    </source>
</evidence>
<dbReference type="KEGG" id="lmat:92511455"/>
<dbReference type="GeneID" id="92511455"/>
<dbReference type="OrthoDB" id="271240at2759"/>
<reference evidence="2" key="1">
    <citation type="journal article" date="2021" name="Microbiol. Resour. Announc.">
        <title>LGAAP: Leishmaniinae Genome Assembly and Annotation Pipeline.</title>
        <authorList>
            <person name="Almutairi H."/>
            <person name="Urbaniak M.D."/>
            <person name="Bates M.D."/>
            <person name="Jariyapan N."/>
            <person name="Kwakye-Nuako G."/>
            <person name="Thomaz-Soccol V."/>
            <person name="Al-Salem W.S."/>
            <person name="Dillon R.J."/>
            <person name="Bates P.A."/>
            <person name="Gatherer D."/>
        </authorList>
    </citation>
    <scope>NUCLEOTIDE SEQUENCE [LARGE SCALE GENOMIC DNA]</scope>
</reference>
<dbReference type="EMBL" id="JAFEUZ010000031">
    <property type="protein sequence ID" value="KAG5471248.1"/>
    <property type="molecule type" value="Genomic_DNA"/>
</dbReference>
<protein>
    <submittedName>
        <fullName evidence="1">Uncharacterized protein</fullName>
    </submittedName>
</protein>
<evidence type="ECO:0000313" key="2">
    <source>
        <dbReference type="Proteomes" id="UP000673552"/>
    </source>
</evidence>
<keyword evidence="2" id="KW-1185">Reference proteome</keyword>
<gene>
    <name evidence="1" type="ORF">LSCM1_01321</name>
</gene>
<sequence length="162" mass="18184">MEKALAYLQDLLLVQYLELLPSRWSALLPRLAKQTQRLQAFTDVTTAGEAQSAVEDDLHLTTQLLHAEHNIYQEGVMLFEALSHAADSVRHTWRLLAHDILAELAAKEMMLAHWKAAAATITSDTLRVYCHALLTNSRVTEARVHHLTDLIQADLRGTSHVS</sequence>
<dbReference type="AlphaFoldDB" id="A0A836KMJ4"/>
<proteinExistence type="predicted"/>
<reference evidence="2" key="2">
    <citation type="journal article" date="2021" name="Sci. Data">
        <title>Chromosome-scale genome sequencing, assembly and annotation of six genomes from subfamily Leishmaniinae.</title>
        <authorList>
            <person name="Almutairi H."/>
            <person name="Urbaniak M.D."/>
            <person name="Bates M.D."/>
            <person name="Jariyapan N."/>
            <person name="Kwakye-Nuako G."/>
            <person name="Thomaz Soccol V."/>
            <person name="Al-Salem W.S."/>
            <person name="Dillon R.J."/>
            <person name="Bates P.A."/>
            <person name="Gatherer D."/>
        </authorList>
    </citation>
    <scope>NUCLEOTIDE SEQUENCE [LARGE SCALE GENOMIC DNA]</scope>
</reference>
<dbReference type="Proteomes" id="UP000673552">
    <property type="component" value="Unassembled WGS sequence"/>
</dbReference>
<comment type="caution">
    <text evidence="1">The sequence shown here is derived from an EMBL/GenBank/DDBJ whole genome shotgun (WGS) entry which is preliminary data.</text>
</comment>